<evidence type="ECO:0000256" key="1">
    <source>
        <dbReference type="ARBA" id="ARBA00022801"/>
    </source>
</evidence>
<keyword evidence="1 6" id="KW-0378">Hydrolase</keyword>
<dbReference type="SUPFAM" id="SSF48208">
    <property type="entry name" value="Six-hairpin glycosidases"/>
    <property type="match status" value="1"/>
</dbReference>
<reference evidence="6" key="1">
    <citation type="submission" date="2012-01" db="EMBL/GenBank/DDBJ databases">
        <title>Recovering genes of Glycosyl Hydrolase Family 9 Cellulase from soil metagenomic DNA samples with CODEHOP Primers.</title>
        <authorList>
            <person name="Wang Q.Y."/>
            <person name="Xiong X.L."/>
            <person name="Jin P."/>
        </authorList>
    </citation>
    <scope>NUCLEOTIDE SEQUENCE</scope>
</reference>
<protein>
    <submittedName>
        <fullName evidence="6">Glycoside hydrolase family 9 cellulase</fullName>
    </submittedName>
</protein>
<dbReference type="PANTHER" id="PTHR22298">
    <property type="entry name" value="ENDO-1,4-BETA-GLUCANASE"/>
    <property type="match status" value="1"/>
</dbReference>
<dbReference type="EMBL" id="JQ405623">
    <property type="protein sequence ID" value="AFI43968.1"/>
    <property type="molecule type" value="Genomic_DNA"/>
</dbReference>
<dbReference type="InterPro" id="IPR018221">
    <property type="entry name" value="Glyco_hydro_9_His_AS"/>
</dbReference>
<name>I1VGX0_9ZZZZ</name>
<dbReference type="AlphaFoldDB" id="I1VGX0"/>
<evidence type="ECO:0000259" key="5">
    <source>
        <dbReference type="Pfam" id="PF00759"/>
    </source>
</evidence>
<dbReference type="PROSITE" id="PS00698">
    <property type="entry name" value="GH9_3"/>
    <property type="match status" value="1"/>
</dbReference>
<keyword evidence="3" id="KW-0326">Glycosidase</keyword>
<accession>I1VGX0</accession>
<evidence type="ECO:0000256" key="4">
    <source>
        <dbReference type="ARBA" id="ARBA00023326"/>
    </source>
</evidence>
<evidence type="ECO:0000256" key="3">
    <source>
        <dbReference type="ARBA" id="ARBA00023295"/>
    </source>
</evidence>
<keyword evidence="2" id="KW-0119">Carbohydrate metabolism</keyword>
<keyword evidence="4" id="KW-0624">Polysaccharide degradation</keyword>
<organism evidence="6">
    <name type="scientific">uncultured organism</name>
    <dbReference type="NCBI Taxonomy" id="155900"/>
    <lineage>
        <taxon>unclassified sequences</taxon>
        <taxon>environmental samples</taxon>
    </lineage>
</organism>
<dbReference type="PROSITE" id="PS00592">
    <property type="entry name" value="GH9_2"/>
    <property type="match status" value="1"/>
</dbReference>
<dbReference type="InterPro" id="IPR008928">
    <property type="entry name" value="6-hairpin_glycosidase_sf"/>
</dbReference>
<evidence type="ECO:0000256" key="2">
    <source>
        <dbReference type="ARBA" id="ARBA00023277"/>
    </source>
</evidence>
<evidence type="ECO:0000313" key="6">
    <source>
        <dbReference type="EMBL" id="AFI43968.1"/>
    </source>
</evidence>
<dbReference type="GO" id="GO:0004553">
    <property type="term" value="F:hydrolase activity, hydrolyzing O-glycosyl compounds"/>
    <property type="evidence" value="ECO:0007669"/>
    <property type="project" value="InterPro"/>
</dbReference>
<proteinExistence type="predicted"/>
<dbReference type="Gene3D" id="1.50.10.10">
    <property type="match status" value="1"/>
</dbReference>
<feature type="non-terminal residue" evidence="6">
    <location>
        <position position="414"/>
    </location>
</feature>
<feature type="domain" description="Glycoside hydrolase family 9" evidence="5">
    <location>
        <begin position="1"/>
        <end position="413"/>
    </location>
</feature>
<sequence>DVTGGWYDAGDHGKYVVNGGIAVWTLLNWYERTKLLGTSIGDYGDGKLQIPENKNGKNDLLDEVRWELELFMKMQVPDGEKLAGMVHHKAHSEKWSGIPTRPEQDKIPRILKRPSTAATLNHAAVAAQCGRIYKDVDAMFASRCLVSAEKAWAAAEKNPSLFAPGDDKEGGGPYGDIDVTDEKYWAATELFITTGKPEYLKAMQQSKHYLQVAKQAGGGLSAMAWQNVASLGTISLAVVPNKLPKAEVSRARDAVVSAAQRFMSCIEKTGYRVPFESAGGRYPWGSNSFIVNNGVIFGLAYDFTKKEPFLAAAVEALDYLLGRNPLAKSFITGFGTRPLENPHHRFWAHQENNQFPPPPPGIVSGGPNSGIEDPHAQAAGLGGCAPQKCFTDHIQSWSTNEIAINWNAPLVWMA</sequence>
<dbReference type="InterPro" id="IPR012341">
    <property type="entry name" value="6hp_glycosidase-like_sf"/>
</dbReference>
<dbReference type="GO" id="GO:0000272">
    <property type="term" value="P:polysaccharide catabolic process"/>
    <property type="evidence" value="ECO:0007669"/>
    <property type="project" value="UniProtKB-KW"/>
</dbReference>
<feature type="non-terminal residue" evidence="6">
    <location>
        <position position="1"/>
    </location>
</feature>
<dbReference type="InterPro" id="IPR001701">
    <property type="entry name" value="Glyco_hydro_9"/>
</dbReference>
<dbReference type="Pfam" id="PF00759">
    <property type="entry name" value="Glyco_hydro_9"/>
    <property type="match status" value="1"/>
</dbReference>
<dbReference type="InterPro" id="IPR033126">
    <property type="entry name" value="Glyco_hydro_9_Asp/Glu_AS"/>
</dbReference>